<dbReference type="InParanoid" id="S8G4T4"/>
<evidence type="ECO:0000313" key="9">
    <source>
        <dbReference type="Proteomes" id="UP000015241"/>
    </source>
</evidence>
<gene>
    <name evidence="8" type="ORF">FOMPIDRAFT_1021540</name>
</gene>
<keyword evidence="3" id="KW-0689">Ribosomal protein</keyword>
<reference evidence="8 9" key="1">
    <citation type="journal article" date="2012" name="Science">
        <title>The Paleozoic origin of enzymatic lignin decomposition reconstructed from 31 fungal genomes.</title>
        <authorList>
            <person name="Floudas D."/>
            <person name="Binder M."/>
            <person name="Riley R."/>
            <person name="Barry K."/>
            <person name="Blanchette R.A."/>
            <person name="Henrissat B."/>
            <person name="Martinez A.T."/>
            <person name="Otillar R."/>
            <person name="Spatafora J.W."/>
            <person name="Yadav J.S."/>
            <person name="Aerts A."/>
            <person name="Benoit I."/>
            <person name="Boyd A."/>
            <person name="Carlson A."/>
            <person name="Copeland A."/>
            <person name="Coutinho P.M."/>
            <person name="de Vries R.P."/>
            <person name="Ferreira P."/>
            <person name="Findley K."/>
            <person name="Foster B."/>
            <person name="Gaskell J."/>
            <person name="Glotzer D."/>
            <person name="Gorecki P."/>
            <person name="Heitman J."/>
            <person name="Hesse C."/>
            <person name="Hori C."/>
            <person name="Igarashi K."/>
            <person name="Jurgens J.A."/>
            <person name="Kallen N."/>
            <person name="Kersten P."/>
            <person name="Kohler A."/>
            <person name="Kuees U."/>
            <person name="Kumar T.K.A."/>
            <person name="Kuo A."/>
            <person name="LaButti K."/>
            <person name="Larrondo L.F."/>
            <person name="Lindquist E."/>
            <person name="Ling A."/>
            <person name="Lombard V."/>
            <person name="Lucas S."/>
            <person name="Lundell T."/>
            <person name="Martin R."/>
            <person name="McLaughlin D.J."/>
            <person name="Morgenstern I."/>
            <person name="Morin E."/>
            <person name="Murat C."/>
            <person name="Nagy L.G."/>
            <person name="Nolan M."/>
            <person name="Ohm R.A."/>
            <person name="Patyshakuliyeva A."/>
            <person name="Rokas A."/>
            <person name="Ruiz-Duenas F.J."/>
            <person name="Sabat G."/>
            <person name="Salamov A."/>
            <person name="Samejima M."/>
            <person name="Schmutz J."/>
            <person name="Slot J.C."/>
            <person name="St John F."/>
            <person name="Stenlid J."/>
            <person name="Sun H."/>
            <person name="Sun S."/>
            <person name="Syed K."/>
            <person name="Tsang A."/>
            <person name="Wiebenga A."/>
            <person name="Young D."/>
            <person name="Pisabarro A."/>
            <person name="Eastwood D.C."/>
            <person name="Martin F."/>
            <person name="Cullen D."/>
            <person name="Grigoriev I.V."/>
            <person name="Hibbett D.S."/>
        </authorList>
    </citation>
    <scope>NUCLEOTIDE SEQUENCE</scope>
    <source>
        <strain evidence="9">FP-58527</strain>
    </source>
</reference>
<evidence type="ECO:0000256" key="3">
    <source>
        <dbReference type="ARBA" id="ARBA00022980"/>
    </source>
</evidence>
<evidence type="ECO:0000256" key="1">
    <source>
        <dbReference type="ARBA" id="ARBA00004173"/>
    </source>
</evidence>
<keyword evidence="5" id="KW-0687">Ribonucleoprotein</keyword>
<dbReference type="OrthoDB" id="270763at2759"/>
<evidence type="ECO:0000256" key="5">
    <source>
        <dbReference type="ARBA" id="ARBA00023274"/>
    </source>
</evidence>
<evidence type="ECO:0000313" key="8">
    <source>
        <dbReference type="EMBL" id="EPT05235.1"/>
    </source>
</evidence>
<dbReference type="FunCoup" id="S8G4T4">
    <property type="interactions" value="32"/>
</dbReference>
<evidence type="ECO:0000256" key="4">
    <source>
        <dbReference type="ARBA" id="ARBA00023128"/>
    </source>
</evidence>
<keyword evidence="4" id="KW-0496">Mitochondrion</keyword>
<name>S8G4T4_FOMSC</name>
<evidence type="ECO:0000256" key="7">
    <source>
        <dbReference type="ARBA" id="ARBA00035399"/>
    </source>
</evidence>
<accession>S8G4T4</accession>
<dbReference type="STRING" id="743788.S8G4T4"/>
<dbReference type="PANTHER" id="PTHR21183">
    <property type="entry name" value="RIBOSOMAL PROTEIN L47, MITOCHONDRIAL-RELATED"/>
    <property type="match status" value="1"/>
</dbReference>
<keyword evidence="9" id="KW-1185">Reference proteome</keyword>
<dbReference type="PANTHER" id="PTHR21183:SF18">
    <property type="entry name" value="LARGE RIBOSOMAL SUBUNIT PROTEIN UL29M"/>
    <property type="match status" value="1"/>
</dbReference>
<evidence type="ECO:0000256" key="2">
    <source>
        <dbReference type="ARBA" id="ARBA00009254"/>
    </source>
</evidence>
<sequence>MRTTIPVARPFVNWVNGARSAKGKSVRKPANALPTVQKDGALRPHLDIKVNPNHGLYGFFRRTEQDGEVKYDTLESMNSTDAKSGRSWTASELRRKSFMDLHTLWYVLLRERNLITTQAHEARRTGINLSVLGSSTLRNYKCRKSMARIKYVSNERRHAYERALQAYEQQKETSLAAASQAERQAFTEAEAKAQAEHAAQVAAARKEAADQQSAAKLVGAGLFESVPQGAGPQTSSESKSS</sequence>
<proteinExistence type="inferred from homology"/>
<evidence type="ECO:0000256" key="6">
    <source>
        <dbReference type="ARBA" id="ARBA00035289"/>
    </source>
</evidence>
<comment type="similarity">
    <text evidence="2">Belongs to the universal ribosomal protein uL29 family.</text>
</comment>
<dbReference type="GO" id="GO:0005762">
    <property type="term" value="C:mitochondrial large ribosomal subunit"/>
    <property type="evidence" value="ECO:0007669"/>
    <property type="project" value="TreeGrafter"/>
</dbReference>
<dbReference type="EMBL" id="KE504124">
    <property type="protein sequence ID" value="EPT05235.1"/>
    <property type="molecule type" value="Genomic_DNA"/>
</dbReference>
<dbReference type="Pfam" id="PF06984">
    <property type="entry name" value="MRP-L47"/>
    <property type="match status" value="1"/>
</dbReference>
<dbReference type="Proteomes" id="UP000015241">
    <property type="component" value="Unassembled WGS sequence"/>
</dbReference>
<organism evidence="8 9">
    <name type="scientific">Fomitopsis schrenkii</name>
    <name type="common">Brown rot fungus</name>
    <dbReference type="NCBI Taxonomy" id="2126942"/>
    <lineage>
        <taxon>Eukaryota</taxon>
        <taxon>Fungi</taxon>
        <taxon>Dikarya</taxon>
        <taxon>Basidiomycota</taxon>
        <taxon>Agaricomycotina</taxon>
        <taxon>Agaricomycetes</taxon>
        <taxon>Polyporales</taxon>
        <taxon>Fomitopsis</taxon>
    </lineage>
</organism>
<dbReference type="InterPro" id="IPR038340">
    <property type="entry name" value="MRP-L47_sf"/>
</dbReference>
<comment type="subcellular location">
    <subcellularLocation>
        <location evidence="1">Mitochondrion</location>
    </subcellularLocation>
</comment>
<dbReference type="InterPro" id="IPR010729">
    <property type="entry name" value="Ribosomal_uL29_mit"/>
</dbReference>
<dbReference type="GO" id="GO:0003735">
    <property type="term" value="F:structural constituent of ribosome"/>
    <property type="evidence" value="ECO:0007669"/>
    <property type="project" value="InterPro"/>
</dbReference>
<dbReference type="Gene3D" id="6.10.330.20">
    <property type="match status" value="1"/>
</dbReference>
<protein>
    <recommendedName>
        <fullName evidence="6">Large ribosomal subunit protein uL29m</fullName>
    </recommendedName>
    <alternativeName>
        <fullName evidence="7">54S ribosomal protein L4, mitochondrial</fullName>
    </alternativeName>
</protein>
<dbReference type="HOGENOM" id="CLU_075349_1_0_1"/>
<dbReference type="eggNOG" id="KOG3331">
    <property type="taxonomic scope" value="Eukaryota"/>
</dbReference>
<dbReference type="GO" id="GO:0032543">
    <property type="term" value="P:mitochondrial translation"/>
    <property type="evidence" value="ECO:0007669"/>
    <property type="project" value="TreeGrafter"/>
</dbReference>
<dbReference type="AlphaFoldDB" id="S8G4T4"/>